<dbReference type="InterPro" id="IPR011006">
    <property type="entry name" value="CheY-like_superfamily"/>
</dbReference>
<evidence type="ECO:0000259" key="20">
    <source>
        <dbReference type="PROSITE" id="PS50112"/>
    </source>
</evidence>
<feature type="domain" description="Histidine kinase" evidence="18">
    <location>
        <begin position="543"/>
        <end position="764"/>
    </location>
</feature>
<sequence>MLIGASLRQPLHDLRTCIEDLAAGRLDIAIPHTDYHNEIGVMANSLRVLQRGAQANELQRGIKQVLAEVDQAVQSAATFEQFGDALSAKLASVLGLVYGALYVADAQGATFRRVGGYGCDDSIHTGSFVLGQGLVGQAAQDQRQIALSLSEDDFVVVSMGLGTLAVRAVLISPIVDRDKVLAVLEVGALAPFDRRGTEIVNALLPVLAAKIQILAGNVATRDLLVETQAQAQALAASELQLISRRDELESAQAFLSQSEERTRLILGSVNEGIWGLDGQGLTTFVNPAAAAMLGYSEAELIGKPMHALVHYARPDGSTYPIEQCHMYLSAQDGQVRKVADEVLWRKDGTSFPVEYDTTPIFKDGALVGTVIVFRDISERKQAEEKLRLANFLSDQALDLSQAGYWHIPLNTGDEYYNSSERAAAIFGDPPRADWRYHLMNEWFANVEAGDKTAAEATLKNYAAALDGSAPRYDATYAYKRPVDGRVVWIHAMGHVVRDASGTPTDMYGVTMDITTSKMAEDAVREAKEVAEQATKAKSDFLANMSHEIRTPMNAIIGMSHLALQTELNTKQRNYIEKVDSAAKNLLGIINDILDFSKIEAGKMQFERVDFYLEDVMEHLADLSVIKAQDKGLELLFDVGTDVPTALVGDPLRLGQVIINLVNNAIKFTEKGEITVGIHKLADEPDGVRLRFDVKDTGIGLTEEQRNKLFSAFSQADASTTRKYGGTGLGLTISKKLVEMMDGAIAVDSEAGKGSTFHFTAKFGVQGEQRRLSVNAEDVQGLRILVVDDNASAREILQNILASLRFDASAVSSGGEAIGELEQAQLERKPYGLVLMDWMMPGMDGVETIKRIRSDTKLSETPAFVMVTAYSRDELLQQAEGVHIDGVLVKPVSPSTLLDSILNALGKEVAQRTRKHEKQASYQDAARMVKGAHLLLVEDNAVNQELALEILQDAGLRVDVAANGAEAVEKVAANAYDGVLMDCQMPVMDGFEATRRIRQNPRFADLAILAMTANAMAGDKEKCIESGMNDHIAKPIDVAQLFLTLARWIKPKPDIATPEAPPAKILGDDELPHIPGLELKAALARVAGKTKLLRKLLLSFRDAQAEVMARIRAAHDSGDAETAIREAHTVKGLAGNIGAPRMAELAATVETMLKNGETDGLADALLLMETELADLRARIAAGLGEVAAVSAPAVAVDMNVLAADLRRLDALLADSDSDAEAVADGLADRLRALGHGKIAEGVLQAVDDCDFDAARVRLNELADVLHVALSSGGAKQS</sequence>
<dbReference type="CDD" id="cd17546">
    <property type="entry name" value="REC_hyHK_CKI1_RcsC-like"/>
    <property type="match status" value="2"/>
</dbReference>
<dbReference type="AlphaFoldDB" id="A0A178MQN3"/>
<dbReference type="Gene3D" id="3.40.50.2300">
    <property type="match status" value="2"/>
</dbReference>
<dbReference type="InterPro" id="IPR035965">
    <property type="entry name" value="PAS-like_dom_sf"/>
</dbReference>
<dbReference type="SMART" id="SM00387">
    <property type="entry name" value="HATPase_c"/>
    <property type="match status" value="1"/>
</dbReference>
<dbReference type="CDD" id="cd00130">
    <property type="entry name" value="PAS"/>
    <property type="match status" value="1"/>
</dbReference>
<evidence type="ECO:0000256" key="16">
    <source>
        <dbReference type="PROSITE-ProRule" id="PRU00110"/>
    </source>
</evidence>
<keyword evidence="9" id="KW-0418">Kinase</keyword>
<dbReference type="Pfam" id="PF01627">
    <property type="entry name" value="Hpt"/>
    <property type="match status" value="1"/>
</dbReference>
<dbReference type="EMBL" id="LWQT01000047">
    <property type="protein sequence ID" value="OAN51253.1"/>
    <property type="molecule type" value="Genomic_DNA"/>
</dbReference>
<dbReference type="Proteomes" id="UP000078428">
    <property type="component" value="Unassembled WGS sequence"/>
</dbReference>
<evidence type="ECO:0000256" key="1">
    <source>
        <dbReference type="ARBA" id="ARBA00000085"/>
    </source>
</evidence>
<evidence type="ECO:0000256" key="9">
    <source>
        <dbReference type="ARBA" id="ARBA00022777"/>
    </source>
</evidence>
<keyword evidence="6" id="KW-0808">Transferase</keyword>
<dbReference type="FunFam" id="3.30.565.10:FF:000010">
    <property type="entry name" value="Sensor histidine kinase RcsC"/>
    <property type="match status" value="1"/>
</dbReference>
<dbReference type="PRINTS" id="PR00344">
    <property type="entry name" value="BCTRLSENSOR"/>
</dbReference>
<dbReference type="Pfam" id="PF13185">
    <property type="entry name" value="GAF_2"/>
    <property type="match status" value="1"/>
</dbReference>
<dbReference type="Pfam" id="PF08447">
    <property type="entry name" value="PAS_3"/>
    <property type="match status" value="1"/>
</dbReference>
<keyword evidence="4" id="KW-1003">Cell membrane</keyword>
<evidence type="ECO:0000256" key="14">
    <source>
        <dbReference type="ARBA" id="ARBA00064003"/>
    </source>
</evidence>
<dbReference type="InterPro" id="IPR000700">
    <property type="entry name" value="PAS-assoc_C"/>
</dbReference>
<feature type="modified residue" description="Phosphohistidine" evidence="16">
    <location>
        <position position="1127"/>
    </location>
</feature>
<dbReference type="CDD" id="cd00088">
    <property type="entry name" value="HPT"/>
    <property type="match status" value="1"/>
</dbReference>
<dbReference type="InterPro" id="IPR003594">
    <property type="entry name" value="HATPase_dom"/>
</dbReference>
<dbReference type="Gene3D" id="3.30.565.10">
    <property type="entry name" value="Histidine kinase-like ATPase, C-terminal domain"/>
    <property type="match status" value="1"/>
</dbReference>
<evidence type="ECO:0000256" key="6">
    <source>
        <dbReference type="ARBA" id="ARBA00022679"/>
    </source>
</evidence>
<evidence type="ECO:0000256" key="15">
    <source>
        <dbReference type="ARBA" id="ARBA00068150"/>
    </source>
</evidence>
<dbReference type="SMART" id="SM00091">
    <property type="entry name" value="PAS"/>
    <property type="match status" value="1"/>
</dbReference>
<dbReference type="PROSITE" id="PS50109">
    <property type="entry name" value="HIS_KIN"/>
    <property type="match status" value="1"/>
</dbReference>
<dbReference type="Gene3D" id="1.10.287.130">
    <property type="match status" value="1"/>
</dbReference>
<evidence type="ECO:0000259" key="18">
    <source>
        <dbReference type="PROSITE" id="PS50109"/>
    </source>
</evidence>
<feature type="domain" description="Response regulatory" evidence="19">
    <location>
        <begin position="782"/>
        <end position="904"/>
    </location>
</feature>
<organism evidence="24 25">
    <name type="scientific">Paramagnetospirillum marisnigri</name>
    <dbReference type="NCBI Taxonomy" id="1285242"/>
    <lineage>
        <taxon>Bacteria</taxon>
        <taxon>Pseudomonadati</taxon>
        <taxon>Pseudomonadota</taxon>
        <taxon>Alphaproteobacteria</taxon>
        <taxon>Rhodospirillales</taxon>
        <taxon>Magnetospirillaceae</taxon>
        <taxon>Paramagnetospirillum</taxon>
    </lineage>
</organism>
<evidence type="ECO:0000256" key="7">
    <source>
        <dbReference type="ARBA" id="ARBA00022692"/>
    </source>
</evidence>
<dbReference type="Pfam" id="PF00512">
    <property type="entry name" value="HisKA"/>
    <property type="match status" value="1"/>
</dbReference>
<dbReference type="SMART" id="SM00448">
    <property type="entry name" value="REC"/>
    <property type="match status" value="2"/>
</dbReference>
<evidence type="ECO:0000256" key="8">
    <source>
        <dbReference type="ARBA" id="ARBA00022741"/>
    </source>
</evidence>
<dbReference type="SMART" id="SM00086">
    <property type="entry name" value="PAC"/>
    <property type="match status" value="2"/>
</dbReference>
<dbReference type="Gene3D" id="3.30.450.20">
    <property type="entry name" value="PAS domain"/>
    <property type="match status" value="2"/>
</dbReference>
<dbReference type="InterPro" id="IPR003661">
    <property type="entry name" value="HisK_dim/P_dom"/>
</dbReference>
<evidence type="ECO:0000256" key="2">
    <source>
        <dbReference type="ARBA" id="ARBA00004651"/>
    </source>
</evidence>
<feature type="domain" description="HPt" evidence="23">
    <location>
        <begin position="1088"/>
        <end position="1181"/>
    </location>
</feature>
<dbReference type="EC" id="2.7.13.3" evidence="3"/>
<keyword evidence="5 17" id="KW-0597">Phosphoprotein</keyword>
<dbReference type="InterPro" id="IPR013655">
    <property type="entry name" value="PAS_fold_3"/>
</dbReference>
<dbReference type="PROSITE" id="PS50110">
    <property type="entry name" value="RESPONSE_REGULATORY"/>
    <property type="match status" value="2"/>
</dbReference>
<gene>
    <name evidence="24" type="ORF">A6A04_16485</name>
</gene>
<dbReference type="SUPFAM" id="SSF55785">
    <property type="entry name" value="PYP-like sensor domain (PAS domain)"/>
    <property type="match status" value="2"/>
</dbReference>
<dbReference type="NCBIfam" id="TIGR00229">
    <property type="entry name" value="sensory_box"/>
    <property type="match status" value="1"/>
</dbReference>
<dbReference type="InterPro" id="IPR003018">
    <property type="entry name" value="GAF"/>
</dbReference>
<name>A0A178MQN3_9PROT</name>
<dbReference type="GO" id="GO:0005886">
    <property type="term" value="C:plasma membrane"/>
    <property type="evidence" value="ECO:0007669"/>
    <property type="project" value="UniProtKB-SubCell"/>
</dbReference>
<feature type="domain" description="PAC" evidence="21">
    <location>
        <begin position="337"/>
        <end position="388"/>
    </location>
</feature>
<dbReference type="InterPro" id="IPR008207">
    <property type="entry name" value="Sig_transdc_His_kin_Hpt_dom"/>
</dbReference>
<dbReference type="CDD" id="cd00082">
    <property type="entry name" value="HisKA"/>
    <property type="match status" value="1"/>
</dbReference>
<reference evidence="24 25" key="1">
    <citation type="submission" date="2016-04" db="EMBL/GenBank/DDBJ databases">
        <title>Draft genome sequence of freshwater magnetotactic bacteria Magnetospirillum marisnigri SP-1 and Magnetospirillum moscoviense BB-1.</title>
        <authorList>
            <person name="Koziaeva V."/>
            <person name="Dziuba M.V."/>
            <person name="Ivanov T.M."/>
            <person name="Kuznetsov B."/>
            <person name="Grouzdev D.S."/>
        </authorList>
    </citation>
    <scope>NUCLEOTIDE SEQUENCE [LARGE SCALE GENOMIC DNA]</scope>
    <source>
        <strain evidence="24 25">SP-1</strain>
    </source>
</reference>
<keyword evidence="8" id="KW-0547">Nucleotide-binding</keyword>
<dbReference type="SUPFAM" id="SSF52172">
    <property type="entry name" value="CheY-like"/>
    <property type="match status" value="2"/>
</dbReference>
<dbReference type="InterPro" id="IPR013767">
    <property type="entry name" value="PAS_fold"/>
</dbReference>
<dbReference type="SUPFAM" id="SSF55874">
    <property type="entry name" value="ATPase domain of HSP90 chaperone/DNA topoisomerase II/histidine kinase"/>
    <property type="match status" value="1"/>
</dbReference>
<dbReference type="InterPro" id="IPR005467">
    <property type="entry name" value="His_kinase_dom"/>
</dbReference>
<dbReference type="InterPro" id="IPR036097">
    <property type="entry name" value="HisK_dim/P_sf"/>
</dbReference>
<dbReference type="CDD" id="cd16922">
    <property type="entry name" value="HATPase_EvgS-ArcB-TorS-like"/>
    <property type="match status" value="1"/>
</dbReference>
<evidence type="ECO:0000256" key="5">
    <source>
        <dbReference type="ARBA" id="ARBA00022553"/>
    </source>
</evidence>
<dbReference type="Pfam" id="PF00989">
    <property type="entry name" value="PAS"/>
    <property type="match status" value="1"/>
</dbReference>
<evidence type="ECO:0000256" key="4">
    <source>
        <dbReference type="ARBA" id="ARBA00022475"/>
    </source>
</evidence>
<dbReference type="InterPro" id="IPR001610">
    <property type="entry name" value="PAC"/>
</dbReference>
<comment type="caution">
    <text evidence="24">The sequence shown here is derived from an EMBL/GenBank/DDBJ whole genome shotgun (WGS) entry which is preliminary data.</text>
</comment>
<dbReference type="Pfam" id="PF00072">
    <property type="entry name" value="Response_reg"/>
    <property type="match status" value="2"/>
</dbReference>
<evidence type="ECO:0000256" key="3">
    <source>
        <dbReference type="ARBA" id="ARBA00012438"/>
    </source>
</evidence>
<evidence type="ECO:0000313" key="25">
    <source>
        <dbReference type="Proteomes" id="UP000078428"/>
    </source>
</evidence>
<comment type="subcellular location">
    <subcellularLocation>
        <location evidence="2">Cell membrane</location>
        <topology evidence="2">Multi-pass membrane protein</topology>
    </subcellularLocation>
</comment>
<dbReference type="Gene3D" id="1.20.120.160">
    <property type="entry name" value="HPT domain"/>
    <property type="match status" value="1"/>
</dbReference>
<dbReference type="GO" id="GO:0005524">
    <property type="term" value="F:ATP binding"/>
    <property type="evidence" value="ECO:0007669"/>
    <property type="project" value="UniProtKB-KW"/>
</dbReference>
<evidence type="ECO:0000256" key="11">
    <source>
        <dbReference type="ARBA" id="ARBA00022989"/>
    </source>
</evidence>
<feature type="domain" description="PAS" evidence="20">
    <location>
        <begin position="258"/>
        <end position="315"/>
    </location>
</feature>
<accession>A0A178MQN3</accession>
<dbReference type="SMART" id="SM00388">
    <property type="entry name" value="HisKA"/>
    <property type="match status" value="1"/>
</dbReference>
<dbReference type="STRING" id="1285242.A6A04_16485"/>
<dbReference type="InterPro" id="IPR003660">
    <property type="entry name" value="HAMP_dom"/>
</dbReference>
<evidence type="ECO:0000256" key="10">
    <source>
        <dbReference type="ARBA" id="ARBA00022840"/>
    </source>
</evidence>
<keyword evidence="12" id="KW-0902">Two-component regulatory system</keyword>
<feature type="domain" description="HAMP" evidence="22">
    <location>
        <begin position="5"/>
        <end position="58"/>
    </location>
</feature>
<protein>
    <recommendedName>
        <fullName evidence="15">Sensory/regulatory protein RpfC</fullName>
        <ecNumber evidence="3">2.7.13.3</ecNumber>
    </recommendedName>
</protein>
<dbReference type="InterPro" id="IPR036641">
    <property type="entry name" value="HPT_dom_sf"/>
</dbReference>
<dbReference type="Gene3D" id="1.10.8.500">
    <property type="entry name" value="HAMP domain in histidine kinase"/>
    <property type="match status" value="1"/>
</dbReference>
<proteinExistence type="predicted"/>
<dbReference type="InterPro" id="IPR000014">
    <property type="entry name" value="PAS"/>
</dbReference>
<dbReference type="PANTHER" id="PTHR45339:SF1">
    <property type="entry name" value="HYBRID SIGNAL TRANSDUCTION HISTIDINE KINASE J"/>
    <property type="match status" value="1"/>
</dbReference>
<feature type="modified residue" description="4-aspartylphosphate" evidence="17">
    <location>
        <position position="836"/>
    </location>
</feature>
<evidence type="ECO:0000259" key="19">
    <source>
        <dbReference type="PROSITE" id="PS50110"/>
    </source>
</evidence>
<evidence type="ECO:0000259" key="21">
    <source>
        <dbReference type="PROSITE" id="PS50113"/>
    </source>
</evidence>
<dbReference type="PANTHER" id="PTHR45339">
    <property type="entry name" value="HYBRID SIGNAL TRANSDUCTION HISTIDINE KINASE J"/>
    <property type="match status" value="1"/>
</dbReference>
<dbReference type="GO" id="GO:0000155">
    <property type="term" value="F:phosphorelay sensor kinase activity"/>
    <property type="evidence" value="ECO:0007669"/>
    <property type="project" value="InterPro"/>
</dbReference>
<dbReference type="InterPro" id="IPR029016">
    <property type="entry name" value="GAF-like_dom_sf"/>
</dbReference>
<feature type="modified residue" description="4-aspartylphosphate" evidence="17">
    <location>
        <position position="981"/>
    </location>
</feature>
<dbReference type="PROSITE" id="PS50113">
    <property type="entry name" value="PAC"/>
    <property type="match status" value="2"/>
</dbReference>
<dbReference type="PROSITE" id="PS50885">
    <property type="entry name" value="HAMP"/>
    <property type="match status" value="1"/>
</dbReference>
<evidence type="ECO:0000259" key="22">
    <source>
        <dbReference type="PROSITE" id="PS50885"/>
    </source>
</evidence>
<evidence type="ECO:0000313" key="24">
    <source>
        <dbReference type="EMBL" id="OAN51253.1"/>
    </source>
</evidence>
<dbReference type="Pfam" id="PF02518">
    <property type="entry name" value="HATPase_c"/>
    <property type="match status" value="1"/>
</dbReference>
<keyword evidence="25" id="KW-1185">Reference proteome</keyword>
<dbReference type="SMART" id="SM00073">
    <property type="entry name" value="HPT"/>
    <property type="match status" value="1"/>
</dbReference>
<dbReference type="PROSITE" id="PS50112">
    <property type="entry name" value="PAS"/>
    <property type="match status" value="1"/>
</dbReference>
<feature type="domain" description="Response regulatory" evidence="19">
    <location>
        <begin position="932"/>
        <end position="1048"/>
    </location>
</feature>
<dbReference type="SUPFAM" id="SSF47226">
    <property type="entry name" value="Histidine-containing phosphotransfer domain, HPT domain"/>
    <property type="match status" value="1"/>
</dbReference>
<dbReference type="Gene3D" id="3.30.450.40">
    <property type="match status" value="1"/>
</dbReference>
<dbReference type="InterPro" id="IPR004358">
    <property type="entry name" value="Sig_transdc_His_kin-like_C"/>
</dbReference>
<dbReference type="SUPFAM" id="SSF158472">
    <property type="entry name" value="HAMP domain-like"/>
    <property type="match status" value="1"/>
</dbReference>
<keyword evidence="7" id="KW-0812">Transmembrane</keyword>
<dbReference type="InterPro" id="IPR001789">
    <property type="entry name" value="Sig_transdc_resp-reg_receiver"/>
</dbReference>
<keyword evidence="13" id="KW-0472">Membrane</keyword>
<comment type="subunit">
    <text evidence="14">At low DSF concentrations, interacts with RpfF.</text>
</comment>
<keyword evidence="10" id="KW-0067">ATP-binding</keyword>
<evidence type="ECO:0000256" key="17">
    <source>
        <dbReference type="PROSITE-ProRule" id="PRU00169"/>
    </source>
</evidence>
<dbReference type="PROSITE" id="PS50894">
    <property type="entry name" value="HPT"/>
    <property type="match status" value="1"/>
</dbReference>
<keyword evidence="11" id="KW-1133">Transmembrane helix</keyword>
<evidence type="ECO:0000259" key="23">
    <source>
        <dbReference type="PROSITE" id="PS50894"/>
    </source>
</evidence>
<dbReference type="InterPro" id="IPR036890">
    <property type="entry name" value="HATPase_C_sf"/>
</dbReference>
<dbReference type="FunFam" id="1.10.287.130:FF:000002">
    <property type="entry name" value="Two-component osmosensing histidine kinase"/>
    <property type="match status" value="1"/>
</dbReference>
<dbReference type="SUPFAM" id="SSF47384">
    <property type="entry name" value="Homodimeric domain of signal transducing histidine kinase"/>
    <property type="match status" value="1"/>
</dbReference>
<feature type="domain" description="PAC" evidence="21">
    <location>
        <begin position="472"/>
        <end position="525"/>
    </location>
</feature>
<evidence type="ECO:0000256" key="12">
    <source>
        <dbReference type="ARBA" id="ARBA00023012"/>
    </source>
</evidence>
<evidence type="ECO:0000256" key="13">
    <source>
        <dbReference type="ARBA" id="ARBA00023136"/>
    </source>
</evidence>
<dbReference type="SUPFAM" id="SSF55781">
    <property type="entry name" value="GAF domain-like"/>
    <property type="match status" value="1"/>
</dbReference>
<comment type="catalytic activity">
    <reaction evidence="1">
        <text>ATP + protein L-histidine = ADP + protein N-phospho-L-histidine.</text>
        <dbReference type="EC" id="2.7.13.3"/>
    </reaction>
</comment>